<gene>
    <name evidence="2" type="ORF">A3B54_04555</name>
</gene>
<dbReference type="InterPro" id="IPR000836">
    <property type="entry name" value="PRTase_dom"/>
</dbReference>
<evidence type="ECO:0000259" key="1">
    <source>
        <dbReference type="Pfam" id="PF00156"/>
    </source>
</evidence>
<dbReference type="EMBL" id="MFBT01000025">
    <property type="protein sequence ID" value="OGD99064.1"/>
    <property type="molecule type" value="Genomic_DNA"/>
</dbReference>
<organism evidence="2 3">
    <name type="scientific">Candidatus Curtissbacteria bacterium RIFCSPLOWO2_01_FULL_42_50</name>
    <dbReference type="NCBI Taxonomy" id="1797730"/>
    <lineage>
        <taxon>Bacteria</taxon>
        <taxon>Candidatus Curtissiibacteriota</taxon>
    </lineage>
</organism>
<name>A0A1F5H4U4_9BACT</name>
<protein>
    <recommendedName>
        <fullName evidence="1">Phosphoribosyltransferase domain-containing protein</fullName>
    </recommendedName>
</protein>
<reference evidence="2 3" key="1">
    <citation type="journal article" date="2016" name="Nat. Commun.">
        <title>Thousands of microbial genomes shed light on interconnected biogeochemical processes in an aquifer system.</title>
        <authorList>
            <person name="Anantharaman K."/>
            <person name="Brown C.T."/>
            <person name="Hug L.A."/>
            <person name="Sharon I."/>
            <person name="Castelle C.J."/>
            <person name="Probst A.J."/>
            <person name="Thomas B.C."/>
            <person name="Singh A."/>
            <person name="Wilkins M.J."/>
            <person name="Karaoz U."/>
            <person name="Brodie E.L."/>
            <person name="Williams K.H."/>
            <person name="Hubbard S.S."/>
            <person name="Banfield J.F."/>
        </authorList>
    </citation>
    <scope>NUCLEOTIDE SEQUENCE [LARGE SCALE GENOMIC DNA]</scope>
</reference>
<evidence type="ECO:0000313" key="2">
    <source>
        <dbReference type="EMBL" id="OGD99064.1"/>
    </source>
</evidence>
<sequence length="211" mass="23379">MFENRQHAGELLSKELLKLKLDLKKSIICAIPRGGVLVGKVISQNLNIPLCVIVIKKIGALHNPELAIGATASFGKPVLDRWLMRDLGVSREYLKREILKKRKEARARENFLQAELLGSDFAKKNVVVVDDGAATGQTARAAAKIIRMFAPERLILAIGCASPSSVGLLRGNYDEIICPEISEELFAVGQFYRDFRPVKDEEVKAILNIKD</sequence>
<dbReference type="Proteomes" id="UP000177039">
    <property type="component" value="Unassembled WGS sequence"/>
</dbReference>
<feature type="domain" description="Phosphoribosyltransferase" evidence="1">
    <location>
        <begin position="7"/>
        <end position="186"/>
    </location>
</feature>
<dbReference type="Pfam" id="PF00156">
    <property type="entry name" value="Pribosyltran"/>
    <property type="match status" value="1"/>
</dbReference>
<proteinExistence type="predicted"/>
<accession>A0A1F5H4U4</accession>
<dbReference type="CDD" id="cd06223">
    <property type="entry name" value="PRTases_typeI"/>
    <property type="match status" value="1"/>
</dbReference>
<dbReference type="SUPFAM" id="SSF53271">
    <property type="entry name" value="PRTase-like"/>
    <property type="match status" value="1"/>
</dbReference>
<dbReference type="Gene3D" id="3.40.50.2020">
    <property type="match status" value="1"/>
</dbReference>
<dbReference type="InterPro" id="IPR029057">
    <property type="entry name" value="PRTase-like"/>
</dbReference>
<comment type="caution">
    <text evidence="2">The sequence shown here is derived from an EMBL/GenBank/DDBJ whole genome shotgun (WGS) entry which is preliminary data.</text>
</comment>
<evidence type="ECO:0000313" key="3">
    <source>
        <dbReference type="Proteomes" id="UP000177039"/>
    </source>
</evidence>
<dbReference type="AlphaFoldDB" id="A0A1F5H4U4"/>
<dbReference type="Gene3D" id="3.30.1310.20">
    <property type="entry name" value="PRTase-like"/>
    <property type="match status" value="1"/>
</dbReference>